<dbReference type="Proteomes" id="UP001583193">
    <property type="component" value="Unassembled WGS sequence"/>
</dbReference>
<keyword evidence="3 5" id="KW-1133">Transmembrane helix</keyword>
<feature type="transmembrane region" description="Helical" evidence="5">
    <location>
        <begin position="73"/>
        <end position="91"/>
    </location>
</feature>
<reference evidence="6 7" key="1">
    <citation type="journal article" date="2024" name="IMA Fungus">
        <title>IMA Genome - F19 : A genome assembly and annotation guide to empower mycologists, including annotated draft genome sequences of Ceratocystis pirilliformis, Diaporthe australafricana, Fusarium ophioides, Paecilomyces lecythidis, and Sporothrix stenoceras.</title>
        <authorList>
            <person name="Aylward J."/>
            <person name="Wilson A.M."/>
            <person name="Visagie C.M."/>
            <person name="Spraker J."/>
            <person name="Barnes I."/>
            <person name="Buitendag C."/>
            <person name="Ceriani C."/>
            <person name="Del Mar Angel L."/>
            <person name="du Plessis D."/>
            <person name="Fuchs T."/>
            <person name="Gasser K."/>
            <person name="Kramer D."/>
            <person name="Li W."/>
            <person name="Munsamy K."/>
            <person name="Piso A."/>
            <person name="Price J.L."/>
            <person name="Sonnekus B."/>
            <person name="Thomas C."/>
            <person name="van der Nest A."/>
            <person name="van Dijk A."/>
            <person name="van Heerden A."/>
            <person name="van Vuuren N."/>
            <person name="Yilmaz N."/>
            <person name="Duong T.A."/>
            <person name="van der Merwe N.A."/>
            <person name="Wingfield M.J."/>
            <person name="Wingfield B.D."/>
        </authorList>
    </citation>
    <scope>NUCLEOTIDE SEQUENCE [LARGE SCALE GENOMIC DNA]</scope>
    <source>
        <strain evidence="6 7">CMW 18167</strain>
    </source>
</reference>
<feature type="transmembrane region" description="Helical" evidence="5">
    <location>
        <begin position="406"/>
        <end position="427"/>
    </location>
</feature>
<feature type="transmembrane region" description="Helical" evidence="5">
    <location>
        <begin position="173"/>
        <end position="193"/>
    </location>
</feature>
<feature type="transmembrane region" description="Helical" evidence="5">
    <location>
        <begin position="262"/>
        <end position="283"/>
    </location>
</feature>
<keyword evidence="4 5" id="KW-0472">Membrane</keyword>
<protein>
    <submittedName>
        <fullName evidence="6">Uncharacterized protein</fullName>
    </submittedName>
</protein>
<dbReference type="InterPro" id="IPR036259">
    <property type="entry name" value="MFS_trans_sf"/>
</dbReference>
<feature type="transmembrane region" description="Helical" evidence="5">
    <location>
        <begin position="334"/>
        <end position="350"/>
    </location>
</feature>
<evidence type="ECO:0000256" key="5">
    <source>
        <dbReference type="SAM" id="Phobius"/>
    </source>
</evidence>
<feature type="transmembrane region" description="Helical" evidence="5">
    <location>
        <begin position="103"/>
        <end position="128"/>
    </location>
</feature>
<dbReference type="EMBL" id="JAVDPF010000007">
    <property type="protein sequence ID" value="KAL1881565.1"/>
    <property type="molecule type" value="Genomic_DNA"/>
</dbReference>
<dbReference type="Pfam" id="PF05978">
    <property type="entry name" value="UNC-93"/>
    <property type="match status" value="1"/>
</dbReference>
<comment type="subcellular location">
    <subcellularLocation>
        <location evidence="1">Membrane</location>
        <topology evidence="1">Multi-pass membrane protein</topology>
    </subcellularLocation>
</comment>
<feature type="transmembrane region" description="Helical" evidence="5">
    <location>
        <begin position="230"/>
        <end position="247"/>
    </location>
</feature>
<dbReference type="InterPro" id="IPR051617">
    <property type="entry name" value="UNC-93-like_regulator"/>
</dbReference>
<gene>
    <name evidence="6" type="ORF">Plec18167_003162</name>
</gene>
<keyword evidence="7" id="KW-1185">Reference proteome</keyword>
<name>A0ABR3Y0T0_9EURO</name>
<feature type="transmembrane region" description="Helical" evidence="5">
    <location>
        <begin position="46"/>
        <end position="66"/>
    </location>
</feature>
<comment type="caution">
    <text evidence="6">The sequence shown here is derived from an EMBL/GenBank/DDBJ whole genome shotgun (WGS) entry which is preliminary data.</text>
</comment>
<proteinExistence type="predicted"/>
<evidence type="ECO:0000256" key="4">
    <source>
        <dbReference type="ARBA" id="ARBA00023136"/>
    </source>
</evidence>
<dbReference type="InterPro" id="IPR010291">
    <property type="entry name" value="Ion_channel_UNC-93"/>
</dbReference>
<feature type="transmembrane region" description="Helical" evidence="5">
    <location>
        <begin position="12"/>
        <end position="34"/>
    </location>
</feature>
<dbReference type="PANTHER" id="PTHR23294:SF57">
    <property type="entry name" value="CINA C-TERMINAL DOMAIN-CONTAINING PROTEIN"/>
    <property type="match status" value="1"/>
</dbReference>
<evidence type="ECO:0000256" key="2">
    <source>
        <dbReference type="ARBA" id="ARBA00022692"/>
    </source>
</evidence>
<organism evidence="6 7">
    <name type="scientific">Paecilomyces lecythidis</name>
    <dbReference type="NCBI Taxonomy" id="3004212"/>
    <lineage>
        <taxon>Eukaryota</taxon>
        <taxon>Fungi</taxon>
        <taxon>Dikarya</taxon>
        <taxon>Ascomycota</taxon>
        <taxon>Pezizomycotina</taxon>
        <taxon>Eurotiomycetes</taxon>
        <taxon>Eurotiomycetidae</taxon>
        <taxon>Eurotiales</taxon>
        <taxon>Thermoascaceae</taxon>
        <taxon>Paecilomyces</taxon>
    </lineage>
</organism>
<accession>A0ABR3Y0T0</accession>
<dbReference type="Gene3D" id="1.20.1250.20">
    <property type="entry name" value="MFS general substrate transporter like domains"/>
    <property type="match status" value="1"/>
</dbReference>
<dbReference type="PANTHER" id="PTHR23294">
    <property type="entry name" value="ET TRANSLATION PRODUCT-RELATED"/>
    <property type="match status" value="1"/>
</dbReference>
<dbReference type="SUPFAM" id="SSF103473">
    <property type="entry name" value="MFS general substrate transporter"/>
    <property type="match status" value="1"/>
</dbReference>
<feature type="transmembrane region" description="Helical" evidence="5">
    <location>
        <begin position="140"/>
        <end position="161"/>
    </location>
</feature>
<evidence type="ECO:0000313" key="6">
    <source>
        <dbReference type="EMBL" id="KAL1881565.1"/>
    </source>
</evidence>
<keyword evidence="2 5" id="KW-0812">Transmembrane</keyword>
<sequence length="471" mass="51580">MAFNRIARFYRSCLFQIIVVGLVAFCEPGIWTALNNLGAGGNASPFLNNAANALTYGLMSIGCFLAGGVTNKITAKWTLFLGAALYTPYAAGLYCNNRYGNQWFLLLAAALCGVGASLLWASEAAIAVGYPEEKKRGRYVGIWMGIRQMGPLVGGAISLALNVNTAHAGKVTYTTYLGLVAISSLGAPFALLLSQPQNVIRSDGTKIPYMKKTSFVIESRAIWKQLKNKYMLLLIPVFLAGQFGQTYQSNYLTTYFTVRSRALASFLTAVLGAAANISTGLILDLKYFSREARSKAMYVFILVFVTASWAWNAATQTKLTRMPEPPAFDLGDGTFFNSAFTVYLFFRFFYEALQTYIYWLMAEIKGAQGDGDVARTTGILRSWESIGSTIAYAVGATHWPNQNQMILGFALWGFTIPFTLLAVFGNWNQPGIPEAEPEIEEQTDNSDIEGQRVVITFDGKDQGQGLPISSK</sequence>
<evidence type="ECO:0000256" key="1">
    <source>
        <dbReference type="ARBA" id="ARBA00004141"/>
    </source>
</evidence>
<feature type="transmembrane region" description="Helical" evidence="5">
    <location>
        <begin position="295"/>
        <end position="314"/>
    </location>
</feature>
<evidence type="ECO:0000313" key="7">
    <source>
        <dbReference type="Proteomes" id="UP001583193"/>
    </source>
</evidence>
<evidence type="ECO:0000256" key="3">
    <source>
        <dbReference type="ARBA" id="ARBA00022989"/>
    </source>
</evidence>